<dbReference type="NCBIfam" id="NF005846">
    <property type="entry name" value="PRK07764.1-6"/>
    <property type="match status" value="1"/>
</dbReference>
<evidence type="ECO:0000256" key="9">
    <source>
        <dbReference type="ARBA" id="ARBA00022840"/>
    </source>
</evidence>
<feature type="compositionally biased region" description="Low complexity" evidence="12">
    <location>
        <begin position="646"/>
        <end position="674"/>
    </location>
</feature>
<evidence type="ECO:0000259" key="13">
    <source>
        <dbReference type="SMART" id="SM00382"/>
    </source>
</evidence>
<dbReference type="SUPFAM" id="SSF48019">
    <property type="entry name" value="post-AAA+ oligomerization domain-like"/>
    <property type="match status" value="1"/>
</dbReference>
<keyword evidence="8" id="KW-0862">Zinc</keyword>
<gene>
    <name evidence="14" type="ORF">A6F49_02865</name>
</gene>
<feature type="compositionally biased region" description="Basic and acidic residues" evidence="12">
    <location>
        <begin position="913"/>
        <end position="924"/>
    </location>
</feature>
<keyword evidence="5" id="KW-0235">DNA replication</keyword>
<evidence type="ECO:0000256" key="11">
    <source>
        <dbReference type="ARBA" id="ARBA00049244"/>
    </source>
</evidence>
<dbReference type="Pfam" id="PF13177">
    <property type="entry name" value="DNA_pol3_delta2"/>
    <property type="match status" value="1"/>
</dbReference>
<feature type="compositionally biased region" description="Low complexity" evidence="12">
    <location>
        <begin position="684"/>
        <end position="752"/>
    </location>
</feature>
<dbReference type="PANTHER" id="PTHR11669:SF0">
    <property type="entry name" value="PROTEIN STICHEL-LIKE 2"/>
    <property type="match status" value="1"/>
</dbReference>
<dbReference type="GO" id="GO:0003677">
    <property type="term" value="F:DNA binding"/>
    <property type="evidence" value="ECO:0007669"/>
    <property type="project" value="InterPro"/>
</dbReference>
<proteinExistence type="inferred from homology"/>
<keyword evidence="3" id="KW-0808">Transferase</keyword>
<dbReference type="GO" id="GO:0003887">
    <property type="term" value="F:DNA-directed DNA polymerase activity"/>
    <property type="evidence" value="ECO:0007669"/>
    <property type="project" value="UniProtKB-KW"/>
</dbReference>
<keyword evidence="7" id="KW-0547">Nucleotide-binding</keyword>
<sequence length="1020" mass="109460">MTTALYRRYRPDTFEEVIGQEHVTVPLANAIDKHRINHAYLFSGPRGCGKTTSARILARCLNCAQGPTANPCGTCDSCVDLATGGPGSLDVIEIDAASHGGVDDARDLRERATFAPTRDRYKIFIIDEAHMVTSAGFNALLKIVEEPPEHIKFIFATTEPDKVIGTIRSRTHHYPFRLVPPEPLMEHLESLAAAEQVAIAPGVLSLVIRAGGGSVRDTLSVLDQLIAGATEDGVSYDLAVNLLGFTPENLLDDVVNALAAEDSNTVFRVVDQVIQSGQDPERFVQDLLERFRDVVIVKAAPEQAPGILHGMPADQLRRLEAQAQQLGPAEVSRAADITAAALTQMSGATSPRLHLELLMARLMLPATDETERGLAARIDRLERRIEYGGVPEAATAEQPAAKPVIVRSEETGLSGAAAARAALGRDQEEDEQPEDMAPQPAQLTVAEPPAQPAPTQTQPPRQAPQPAQRPEPAGPSVEPTPQSMPQAQPQAPQQRPAPAQQPQQPAAQQPPAAPPQQAAPQQPTQQPAAQQPSQVEMVRRAWPEVLEFLKNESRLIWMTINGNAQVVGYDGKLLTIGFDNDGARSTVQQRGGEKLLAAGFNHVLGIQPELDLISGTSDGGSPKAPSRPARPQPQQAPAQTPPQQPPAQQRPAQQPPVHQQPAQQQPPARPQAQQPAPPIPPQTAAPAQQARPVATPQSPQSPASPQSPQSPASPSSPQVEPQQPQTQQPQAPAQQQPAQQRPVQQQRGQQHPQQPPADSIHPTPPATGVAGWGSGEPNQAWGQPEQPAWGQPEQPEWGASDPNWGPPPEDDWLPPPEDDWQQGPPPQQPTAQHQPPTQQPEPGVQPAQPAQPQHGAPAGPPPGQTPTPEATPAPEPEMPTEPDPVAADGYAGFIPRSVPDDEPFAPAFAKSEAQLREEFKRRFSDVIPSTTGPKKPEREQTKPAGSRFADMVAQYAGEKSAEQDAEPAVQKDEPTDDDDDYASDDDEIIEESGIAGRRVVEEVLNARLIEERNADGTPKV</sequence>
<dbReference type="GO" id="GO:0005524">
    <property type="term" value="F:ATP binding"/>
    <property type="evidence" value="ECO:0007669"/>
    <property type="project" value="UniProtKB-KW"/>
</dbReference>
<feature type="compositionally biased region" description="Low complexity" evidence="12">
    <location>
        <begin position="479"/>
        <end position="534"/>
    </location>
</feature>
<evidence type="ECO:0000313" key="14">
    <source>
        <dbReference type="EMBL" id="OAV63113.1"/>
    </source>
</evidence>
<dbReference type="Gene3D" id="1.20.272.10">
    <property type="match status" value="1"/>
</dbReference>
<dbReference type="NCBIfam" id="TIGR02397">
    <property type="entry name" value="dnaX_nterm"/>
    <property type="match status" value="1"/>
</dbReference>
<evidence type="ECO:0000256" key="4">
    <source>
        <dbReference type="ARBA" id="ARBA00022695"/>
    </source>
</evidence>
<keyword evidence="6" id="KW-0479">Metal-binding</keyword>
<dbReference type="STRING" id="1837282.A6F49_02865"/>
<feature type="compositionally biased region" description="Acidic residues" evidence="12">
    <location>
        <begin position="974"/>
        <end position="990"/>
    </location>
</feature>
<feature type="region of interest" description="Disordered" evidence="12">
    <location>
        <begin position="392"/>
        <end position="535"/>
    </location>
</feature>
<feature type="region of interest" description="Disordered" evidence="12">
    <location>
        <begin position="611"/>
        <end position="995"/>
    </location>
</feature>
<feature type="compositionally biased region" description="Pro residues" evidence="12">
    <location>
        <begin position="461"/>
        <end position="473"/>
    </location>
</feature>
<evidence type="ECO:0000256" key="10">
    <source>
        <dbReference type="ARBA" id="ARBA00022932"/>
    </source>
</evidence>
<dbReference type="Proteomes" id="UP000078292">
    <property type="component" value="Unassembled WGS sequence"/>
</dbReference>
<dbReference type="CDD" id="cd18137">
    <property type="entry name" value="HLD_clamp_pol_III_gamma_tau"/>
    <property type="match status" value="1"/>
</dbReference>
<dbReference type="InterPro" id="IPR008921">
    <property type="entry name" value="DNA_pol3_clamp-load_cplx_C"/>
</dbReference>
<keyword evidence="9" id="KW-0067">ATP-binding</keyword>
<evidence type="ECO:0000313" key="15">
    <source>
        <dbReference type="Proteomes" id="UP000078292"/>
    </source>
</evidence>
<feature type="compositionally biased region" description="Low complexity" evidence="12">
    <location>
        <begin position="829"/>
        <end position="857"/>
    </location>
</feature>
<dbReference type="SUPFAM" id="SSF52540">
    <property type="entry name" value="P-loop containing nucleoside triphosphate hydrolases"/>
    <property type="match status" value="1"/>
</dbReference>
<dbReference type="PANTHER" id="PTHR11669">
    <property type="entry name" value="REPLICATION FACTOR C / DNA POLYMERASE III GAMMA-TAU SUBUNIT"/>
    <property type="match status" value="1"/>
</dbReference>
<dbReference type="SMART" id="SM00382">
    <property type="entry name" value="AAA"/>
    <property type="match status" value="1"/>
</dbReference>
<feature type="compositionally biased region" description="Pro residues" evidence="12">
    <location>
        <begin position="858"/>
        <end position="882"/>
    </location>
</feature>
<dbReference type="InterPro" id="IPR045085">
    <property type="entry name" value="HLD_clamp_pol_III_gamma_tau"/>
</dbReference>
<dbReference type="InterPro" id="IPR012763">
    <property type="entry name" value="DNA_pol_III_sug/sutau_N"/>
</dbReference>
<keyword evidence="4" id="KW-0548">Nucleotidyltransferase</keyword>
<protein>
    <recommendedName>
        <fullName evidence="2">DNA-directed DNA polymerase</fullName>
        <ecNumber evidence="2">2.7.7.7</ecNumber>
    </recommendedName>
</protein>
<dbReference type="GO" id="GO:0009360">
    <property type="term" value="C:DNA polymerase III complex"/>
    <property type="evidence" value="ECO:0007669"/>
    <property type="project" value="InterPro"/>
</dbReference>
<evidence type="ECO:0000256" key="5">
    <source>
        <dbReference type="ARBA" id="ARBA00022705"/>
    </source>
</evidence>
<feature type="compositionally biased region" description="Acidic residues" evidence="12">
    <location>
        <begin position="808"/>
        <end position="820"/>
    </location>
</feature>
<dbReference type="InterPro" id="IPR027417">
    <property type="entry name" value="P-loop_NTPase"/>
</dbReference>
<evidence type="ECO:0000256" key="7">
    <source>
        <dbReference type="ARBA" id="ARBA00022741"/>
    </source>
</evidence>
<dbReference type="OrthoDB" id="9810148at2"/>
<feature type="compositionally biased region" description="Low complexity" evidence="12">
    <location>
        <begin position="624"/>
        <end position="638"/>
    </location>
</feature>
<comment type="catalytic activity">
    <reaction evidence="11">
        <text>DNA(n) + a 2'-deoxyribonucleoside 5'-triphosphate = DNA(n+1) + diphosphate</text>
        <dbReference type="Rhea" id="RHEA:22508"/>
        <dbReference type="Rhea" id="RHEA-COMP:17339"/>
        <dbReference type="Rhea" id="RHEA-COMP:17340"/>
        <dbReference type="ChEBI" id="CHEBI:33019"/>
        <dbReference type="ChEBI" id="CHEBI:61560"/>
        <dbReference type="ChEBI" id="CHEBI:173112"/>
        <dbReference type="EC" id="2.7.7.7"/>
    </reaction>
</comment>
<evidence type="ECO:0000256" key="1">
    <source>
        <dbReference type="ARBA" id="ARBA00006360"/>
    </source>
</evidence>
<comment type="caution">
    <text evidence="14">The sequence shown here is derived from an EMBL/GenBank/DDBJ whole genome shotgun (WGS) entry which is preliminary data.</text>
</comment>
<dbReference type="AlphaFoldDB" id="A0A1B7M3D5"/>
<evidence type="ECO:0000256" key="8">
    <source>
        <dbReference type="ARBA" id="ARBA00022833"/>
    </source>
</evidence>
<dbReference type="InterPro" id="IPR022754">
    <property type="entry name" value="DNA_pol_III_gamma-3"/>
</dbReference>
<name>A0A1B7M3D5_9MICC</name>
<keyword evidence="10" id="KW-0239">DNA-directed DNA polymerase</keyword>
<dbReference type="Pfam" id="PF22608">
    <property type="entry name" value="DNAX_ATPase_lid"/>
    <property type="match status" value="1"/>
</dbReference>
<keyword evidence="15" id="KW-1185">Reference proteome</keyword>
<reference evidence="14 15" key="1">
    <citation type="submission" date="2016-04" db="EMBL/GenBank/DDBJ databases">
        <title>First whole genome shotgun sequence of the bacterium Enteractinococcus sp. strain UASWS1574.</title>
        <authorList>
            <person name="Crovadore J."/>
            <person name="Chablais R."/>
            <person name="Lefort F."/>
        </authorList>
    </citation>
    <scope>NUCLEOTIDE SEQUENCE [LARGE SCALE GENOMIC DNA]</scope>
    <source>
        <strain evidence="14 15">UASWS1574</strain>
    </source>
</reference>
<organism evidence="14 15">
    <name type="scientific">Enteractinococcus helveticum</name>
    <dbReference type="NCBI Taxonomy" id="1837282"/>
    <lineage>
        <taxon>Bacteria</taxon>
        <taxon>Bacillati</taxon>
        <taxon>Actinomycetota</taxon>
        <taxon>Actinomycetes</taxon>
        <taxon>Micrococcales</taxon>
        <taxon>Micrococcaceae</taxon>
    </lineage>
</organism>
<dbReference type="GO" id="GO:0046872">
    <property type="term" value="F:metal ion binding"/>
    <property type="evidence" value="ECO:0007669"/>
    <property type="project" value="UniProtKB-KW"/>
</dbReference>
<evidence type="ECO:0000256" key="12">
    <source>
        <dbReference type="SAM" id="MobiDB-lite"/>
    </source>
</evidence>
<dbReference type="CDD" id="cd00009">
    <property type="entry name" value="AAA"/>
    <property type="match status" value="1"/>
</dbReference>
<accession>A0A1B7M3D5</accession>
<dbReference type="EMBL" id="LXEY01000003">
    <property type="protein sequence ID" value="OAV63113.1"/>
    <property type="molecule type" value="Genomic_DNA"/>
</dbReference>
<dbReference type="InterPro" id="IPR003593">
    <property type="entry name" value="AAA+_ATPase"/>
</dbReference>
<dbReference type="InterPro" id="IPR050238">
    <property type="entry name" value="DNA_Rep/Repair_Clamp_Loader"/>
</dbReference>
<comment type="similarity">
    <text evidence="1">Belongs to the DnaX/STICHEL family.</text>
</comment>
<feature type="domain" description="AAA+ ATPase" evidence="13">
    <location>
        <begin position="36"/>
        <end position="184"/>
    </location>
</feature>
<dbReference type="GO" id="GO:0006261">
    <property type="term" value="P:DNA-templated DNA replication"/>
    <property type="evidence" value="ECO:0007669"/>
    <property type="project" value="TreeGrafter"/>
</dbReference>
<evidence type="ECO:0000256" key="2">
    <source>
        <dbReference type="ARBA" id="ARBA00012417"/>
    </source>
</evidence>
<dbReference type="FunFam" id="3.40.50.300:FF:000014">
    <property type="entry name" value="DNA polymerase III subunit gamma/tau"/>
    <property type="match status" value="1"/>
</dbReference>
<dbReference type="Gene3D" id="1.10.8.60">
    <property type="match status" value="1"/>
</dbReference>
<dbReference type="EC" id="2.7.7.7" evidence="2"/>
<evidence type="ECO:0000256" key="3">
    <source>
        <dbReference type="ARBA" id="ARBA00022679"/>
    </source>
</evidence>
<dbReference type="Pfam" id="PF12169">
    <property type="entry name" value="DNA_pol3_gamma3"/>
    <property type="match status" value="1"/>
</dbReference>
<evidence type="ECO:0000256" key="6">
    <source>
        <dbReference type="ARBA" id="ARBA00022723"/>
    </source>
</evidence>
<dbReference type="Gene3D" id="3.40.50.300">
    <property type="entry name" value="P-loop containing nucleotide triphosphate hydrolases"/>
    <property type="match status" value="1"/>
</dbReference>